<evidence type="ECO:0000256" key="1">
    <source>
        <dbReference type="SAM" id="MobiDB-lite"/>
    </source>
</evidence>
<dbReference type="EMBL" id="MU006117">
    <property type="protein sequence ID" value="KAF2834571.1"/>
    <property type="molecule type" value="Genomic_DNA"/>
</dbReference>
<reference evidence="2" key="1">
    <citation type="journal article" date="2020" name="Stud. Mycol.">
        <title>101 Dothideomycetes genomes: a test case for predicting lifestyles and emergence of pathogens.</title>
        <authorList>
            <person name="Haridas S."/>
            <person name="Albert R."/>
            <person name="Binder M."/>
            <person name="Bloem J."/>
            <person name="Labutti K."/>
            <person name="Salamov A."/>
            <person name="Andreopoulos B."/>
            <person name="Baker S."/>
            <person name="Barry K."/>
            <person name="Bills G."/>
            <person name="Bluhm B."/>
            <person name="Cannon C."/>
            <person name="Castanera R."/>
            <person name="Culley D."/>
            <person name="Daum C."/>
            <person name="Ezra D."/>
            <person name="Gonzalez J."/>
            <person name="Henrissat B."/>
            <person name="Kuo A."/>
            <person name="Liang C."/>
            <person name="Lipzen A."/>
            <person name="Lutzoni F."/>
            <person name="Magnuson J."/>
            <person name="Mondo S."/>
            <person name="Nolan M."/>
            <person name="Ohm R."/>
            <person name="Pangilinan J."/>
            <person name="Park H.-J."/>
            <person name="Ramirez L."/>
            <person name="Alfaro M."/>
            <person name="Sun H."/>
            <person name="Tritt A."/>
            <person name="Yoshinaga Y."/>
            <person name="Zwiers L.-H."/>
            <person name="Turgeon B."/>
            <person name="Goodwin S."/>
            <person name="Spatafora J."/>
            <person name="Crous P."/>
            <person name="Grigoriev I."/>
        </authorList>
    </citation>
    <scope>NUCLEOTIDE SEQUENCE</scope>
    <source>
        <strain evidence="2">CBS 101060</strain>
    </source>
</reference>
<accession>A0A9P4S1K6</accession>
<feature type="compositionally biased region" description="Basic and acidic residues" evidence="1">
    <location>
        <begin position="81"/>
        <end position="91"/>
    </location>
</feature>
<organism evidence="2 3">
    <name type="scientific">Patellaria atrata CBS 101060</name>
    <dbReference type="NCBI Taxonomy" id="1346257"/>
    <lineage>
        <taxon>Eukaryota</taxon>
        <taxon>Fungi</taxon>
        <taxon>Dikarya</taxon>
        <taxon>Ascomycota</taxon>
        <taxon>Pezizomycotina</taxon>
        <taxon>Dothideomycetes</taxon>
        <taxon>Dothideomycetes incertae sedis</taxon>
        <taxon>Patellariales</taxon>
        <taxon>Patellariaceae</taxon>
        <taxon>Patellaria</taxon>
    </lineage>
</organism>
<sequence>MSTQDNRSVIVTEVGRNDEPIIVKLDEVETYDKFRAFISAVKPDWTESEDYQQVIEIAIHYTSKKTGHNTPASLSPATIQKEPKVSGKTDDDEHDDSPAVPSPETRAGAERQIHARQESWNSVSPTDSLLMDVDTGHNRDTTEDATMKQIAITNKDGNTSSAQTNINNNAAPSAGKRGIYQGRPRLGDVEVTLTITFRRGTVDVFEEWSAVEDNISANADSDGIAALVKVSVVDKIRRTLRLLNDEDRIEWDIYLGGEEILLEPGPVLQQYMTPPQIDRRRMNVRVDVYVKDDQGQRCRFASRVLTPLELPNVNKRPWRIGTYLSNAKSVYARLDSFGRLFISKSTSVNAGNKVALRDAKLLNELNKLIETYGATRLKKGIKHSLIHDPRSVIDHTSSVKKFVEEYNPENRNDDFDCDDEDEDEDEDPPYSSSGSSSSSTLALAVRTRKDNGEEPVISAEQRHPATPESIRSEGMVDQAQRQQDNPSTICQSELPSYALESQRNAQKSTEARMDEETAQNKRPRSPRDTGDATAHSPQQGPIPKMRRIHVNDRPHRGQHIDAHRPAYDQGDRHRETYSGPNALRLAWDAQGVRHREVYGGRYAPRQIWDNRYRQLQPEGESHIQQDSYIGPRNVPPTTQGMQPRQDMHRASLHSSIPTRPRAQIGFRAPTGPRADYQMSTHPERDSRDFFEGQHRGTGAGDDMIAPRRGIPQDVVSFRTPRNPPSNALTDRGAAFGPGCQPEDQMSDIAVIVVFNQISREIFIRGRNYISRPNWRITIRRRGQDTVLDLKHTIREELCKEFSIIEELDMARKQLVRDFDVPLFLGAHRDDPKKMSGDDHAKQLWTFLPHDCQSEERILYARQDIRNCRHRI</sequence>
<feature type="compositionally biased region" description="Basic and acidic residues" evidence="1">
    <location>
        <begin position="107"/>
        <end position="117"/>
    </location>
</feature>
<feature type="compositionally biased region" description="Polar residues" evidence="1">
    <location>
        <begin position="68"/>
        <end position="78"/>
    </location>
</feature>
<protein>
    <submittedName>
        <fullName evidence="2">Uncharacterized protein</fullName>
    </submittedName>
</protein>
<gene>
    <name evidence="2" type="ORF">M501DRAFT_989641</name>
</gene>
<evidence type="ECO:0000313" key="2">
    <source>
        <dbReference type="EMBL" id="KAF2834571.1"/>
    </source>
</evidence>
<dbReference type="AlphaFoldDB" id="A0A9P4S1K6"/>
<feature type="compositionally biased region" description="Basic and acidic residues" evidence="1">
    <location>
        <begin position="509"/>
        <end position="530"/>
    </location>
</feature>
<proteinExistence type="predicted"/>
<feature type="region of interest" description="Disordered" evidence="1">
    <location>
        <begin position="156"/>
        <end position="181"/>
    </location>
</feature>
<evidence type="ECO:0000313" key="3">
    <source>
        <dbReference type="Proteomes" id="UP000799429"/>
    </source>
</evidence>
<feature type="region of interest" description="Disordered" evidence="1">
    <location>
        <begin position="662"/>
        <end position="690"/>
    </location>
</feature>
<name>A0A9P4S1K6_9PEZI</name>
<feature type="compositionally biased region" description="Polar residues" evidence="1">
    <location>
        <begin position="118"/>
        <end position="127"/>
    </location>
</feature>
<comment type="caution">
    <text evidence="2">The sequence shown here is derived from an EMBL/GenBank/DDBJ whole genome shotgun (WGS) entry which is preliminary data.</text>
</comment>
<feature type="region of interest" description="Disordered" evidence="1">
    <location>
        <begin position="404"/>
        <end position="547"/>
    </location>
</feature>
<feature type="region of interest" description="Disordered" evidence="1">
    <location>
        <begin position="65"/>
        <end position="128"/>
    </location>
</feature>
<feature type="compositionally biased region" description="Acidic residues" evidence="1">
    <location>
        <begin position="415"/>
        <end position="428"/>
    </location>
</feature>
<feature type="compositionally biased region" description="Polar residues" evidence="1">
    <location>
        <begin position="479"/>
        <end position="508"/>
    </location>
</feature>
<feature type="compositionally biased region" description="Basic and acidic residues" evidence="1">
    <location>
        <begin position="404"/>
        <end position="414"/>
    </location>
</feature>
<feature type="compositionally biased region" description="Low complexity" evidence="1">
    <location>
        <begin position="429"/>
        <end position="439"/>
    </location>
</feature>
<dbReference type="Proteomes" id="UP000799429">
    <property type="component" value="Unassembled WGS sequence"/>
</dbReference>
<feature type="compositionally biased region" description="Polar residues" evidence="1">
    <location>
        <begin position="156"/>
        <end position="171"/>
    </location>
</feature>
<keyword evidence="3" id="KW-1185">Reference proteome</keyword>
<feature type="compositionally biased region" description="Basic and acidic residues" evidence="1">
    <location>
        <begin position="681"/>
        <end position="690"/>
    </location>
</feature>